<dbReference type="RefSeq" id="WP_222840308.1">
    <property type="nucleotide sequence ID" value="NZ_BMIU01000041.1"/>
</dbReference>
<dbReference type="EMBL" id="BMIU01000041">
    <property type="protein sequence ID" value="GGF51668.1"/>
    <property type="molecule type" value="Genomic_DNA"/>
</dbReference>
<dbReference type="PANTHER" id="PTHR30576:SF20">
    <property type="entry name" value="QUINOVOSAMINEPHOSPHOTRANSFERAE-RELATED"/>
    <property type="match status" value="1"/>
</dbReference>
<proteinExistence type="inferred from homology"/>
<keyword evidence="5" id="KW-1185">Reference proteome</keyword>
<keyword evidence="2" id="KW-0472">Membrane</keyword>
<organism evidence="4 5">
    <name type="scientific">Echinicola rosea</name>
    <dbReference type="NCBI Taxonomy" id="1807691"/>
    <lineage>
        <taxon>Bacteria</taxon>
        <taxon>Pseudomonadati</taxon>
        <taxon>Bacteroidota</taxon>
        <taxon>Cytophagia</taxon>
        <taxon>Cytophagales</taxon>
        <taxon>Cyclobacteriaceae</taxon>
        <taxon>Echinicola</taxon>
    </lineage>
</organism>
<evidence type="ECO:0000256" key="2">
    <source>
        <dbReference type="SAM" id="Phobius"/>
    </source>
</evidence>
<evidence type="ECO:0000313" key="5">
    <source>
        <dbReference type="Proteomes" id="UP000647339"/>
    </source>
</evidence>
<evidence type="ECO:0000256" key="1">
    <source>
        <dbReference type="ARBA" id="ARBA00006464"/>
    </source>
</evidence>
<accession>A0ABQ1VCG7</accession>
<keyword evidence="2" id="KW-0812">Transmembrane</keyword>
<evidence type="ECO:0000313" key="4">
    <source>
        <dbReference type="EMBL" id="GGF51668.1"/>
    </source>
</evidence>
<protein>
    <submittedName>
        <fullName evidence="4">UDP-phosphate galactose phosphotransferase</fullName>
    </submittedName>
</protein>
<dbReference type="PANTHER" id="PTHR30576">
    <property type="entry name" value="COLANIC BIOSYNTHESIS UDP-GLUCOSE LIPID CARRIER TRANSFERASE"/>
    <property type="match status" value="1"/>
</dbReference>
<reference evidence="5" key="1">
    <citation type="journal article" date="2019" name="Int. J. Syst. Evol. Microbiol.">
        <title>The Global Catalogue of Microorganisms (GCM) 10K type strain sequencing project: providing services to taxonomists for standard genome sequencing and annotation.</title>
        <authorList>
            <consortium name="The Broad Institute Genomics Platform"/>
            <consortium name="The Broad Institute Genome Sequencing Center for Infectious Disease"/>
            <person name="Wu L."/>
            <person name="Ma J."/>
        </authorList>
    </citation>
    <scope>NUCLEOTIDE SEQUENCE [LARGE SCALE GENOMIC DNA]</scope>
    <source>
        <strain evidence="5">CGMCC 1.15407</strain>
    </source>
</reference>
<gene>
    <name evidence="4" type="ORF">GCM10011339_45250</name>
</gene>
<evidence type="ECO:0000259" key="3">
    <source>
        <dbReference type="Pfam" id="PF02397"/>
    </source>
</evidence>
<keyword evidence="2" id="KW-1133">Transmembrane helix</keyword>
<feature type="domain" description="Bacterial sugar transferase" evidence="3">
    <location>
        <begin position="3"/>
        <end position="198"/>
    </location>
</feature>
<feature type="transmembrane region" description="Helical" evidence="2">
    <location>
        <begin position="12"/>
        <end position="31"/>
    </location>
</feature>
<comment type="caution">
    <text evidence="4">The sequence shown here is derived from an EMBL/GenBank/DDBJ whole genome shotgun (WGS) entry which is preliminary data.</text>
</comment>
<comment type="similarity">
    <text evidence="1">Belongs to the bacterial sugar transferase family.</text>
</comment>
<sequence length="222" mass="24891">MLKRAFDIISSLIVLVLISPLMIPIMILLRLTGEGKVFYIQQRVGKSGKNFGLFKFATMLENSPNLAGGDVTAGSDPRVLPVGRVLRKTKINEIPQLLNIFLGDISVVGPRPLTPRTFGFYPESIQVQIRDLKPGLTGIGSIVFRDEESVLANSPKPHLQCYQEDIAPYKGELEVWYKKNYSFKLDILLIFLTAWAIFFPKSNLHLKLFKDLPKSKTLSLSA</sequence>
<dbReference type="Proteomes" id="UP000647339">
    <property type="component" value="Unassembled WGS sequence"/>
</dbReference>
<name>A0ABQ1VCG7_9BACT</name>
<dbReference type="InterPro" id="IPR003362">
    <property type="entry name" value="Bact_transf"/>
</dbReference>
<dbReference type="Pfam" id="PF02397">
    <property type="entry name" value="Bac_transf"/>
    <property type="match status" value="1"/>
</dbReference>